<protein>
    <submittedName>
        <fullName evidence="2">Uncharacterized protein</fullName>
    </submittedName>
</protein>
<evidence type="ECO:0000256" key="1">
    <source>
        <dbReference type="SAM" id="MobiDB-lite"/>
    </source>
</evidence>
<proteinExistence type="predicted"/>
<dbReference type="EMBL" id="JBBCAQ010000037">
    <property type="protein sequence ID" value="KAK7574069.1"/>
    <property type="molecule type" value="Genomic_DNA"/>
</dbReference>
<evidence type="ECO:0000313" key="3">
    <source>
        <dbReference type="Proteomes" id="UP001367676"/>
    </source>
</evidence>
<feature type="region of interest" description="Disordered" evidence="1">
    <location>
        <begin position="1"/>
        <end position="31"/>
    </location>
</feature>
<sequence>MYHSKVTKGCRGMPSEGGKPKGGALVQHERDKLKRRRRLIYKEGNSAAGAAAADAHRRSVEECWRAVLVAREISDGRDAGDASDPQTKRWSRARAHHLSGVPSGLNTIMLPFFDKNGVPYRLRRPPHGPDVHSCAAVHSRRIVSTMAIAPLSPPHCGATPAISEAVFSISSKNMKPMHWRMIELVSPVPTHFQITV</sequence>
<dbReference type="Proteomes" id="UP001367676">
    <property type="component" value="Unassembled WGS sequence"/>
</dbReference>
<gene>
    <name evidence="2" type="ORF">V9T40_011260</name>
</gene>
<accession>A0AAN9T6I8</accession>
<dbReference type="AlphaFoldDB" id="A0AAN9T6I8"/>
<comment type="caution">
    <text evidence="2">The sequence shown here is derived from an EMBL/GenBank/DDBJ whole genome shotgun (WGS) entry which is preliminary data.</text>
</comment>
<name>A0AAN9T6I8_9HEMI</name>
<reference evidence="2 3" key="1">
    <citation type="submission" date="2024-03" db="EMBL/GenBank/DDBJ databases">
        <title>Adaptation during the transition from Ophiocordyceps entomopathogen to insect associate is accompanied by gene loss and intensified selection.</title>
        <authorList>
            <person name="Ward C.M."/>
            <person name="Onetto C.A."/>
            <person name="Borneman A.R."/>
        </authorList>
    </citation>
    <scope>NUCLEOTIDE SEQUENCE [LARGE SCALE GENOMIC DNA]</scope>
    <source>
        <strain evidence="2">AWRI1</strain>
        <tissue evidence="2">Single Adult Female</tissue>
    </source>
</reference>
<organism evidence="2 3">
    <name type="scientific">Parthenolecanium corni</name>
    <dbReference type="NCBI Taxonomy" id="536013"/>
    <lineage>
        <taxon>Eukaryota</taxon>
        <taxon>Metazoa</taxon>
        <taxon>Ecdysozoa</taxon>
        <taxon>Arthropoda</taxon>
        <taxon>Hexapoda</taxon>
        <taxon>Insecta</taxon>
        <taxon>Pterygota</taxon>
        <taxon>Neoptera</taxon>
        <taxon>Paraneoptera</taxon>
        <taxon>Hemiptera</taxon>
        <taxon>Sternorrhyncha</taxon>
        <taxon>Coccoidea</taxon>
        <taxon>Coccidae</taxon>
        <taxon>Parthenolecanium</taxon>
    </lineage>
</organism>
<evidence type="ECO:0000313" key="2">
    <source>
        <dbReference type="EMBL" id="KAK7574069.1"/>
    </source>
</evidence>
<keyword evidence="3" id="KW-1185">Reference proteome</keyword>